<accession>A0A7V4U0K3</accession>
<dbReference type="EMBL" id="DRQG01000065">
    <property type="protein sequence ID" value="HGY55408.1"/>
    <property type="molecule type" value="Genomic_DNA"/>
</dbReference>
<keyword evidence="1" id="KW-1133">Transmembrane helix</keyword>
<evidence type="ECO:0000256" key="1">
    <source>
        <dbReference type="SAM" id="Phobius"/>
    </source>
</evidence>
<evidence type="ECO:0000313" key="3">
    <source>
        <dbReference type="EMBL" id="HGY55408.1"/>
    </source>
</evidence>
<dbReference type="AlphaFoldDB" id="A0A7V4U0K3"/>
<reference evidence="3" key="1">
    <citation type="journal article" date="2020" name="mSystems">
        <title>Genome- and Community-Level Interaction Insights into Carbon Utilization and Element Cycling Functions of Hydrothermarchaeota in Hydrothermal Sediment.</title>
        <authorList>
            <person name="Zhou Z."/>
            <person name="Liu Y."/>
            <person name="Xu W."/>
            <person name="Pan J."/>
            <person name="Luo Z.H."/>
            <person name="Li M."/>
        </authorList>
    </citation>
    <scope>NUCLEOTIDE SEQUENCE [LARGE SCALE GENOMIC DNA]</scope>
    <source>
        <strain evidence="3">HyVt-577</strain>
    </source>
</reference>
<dbReference type="Pfam" id="PF13485">
    <property type="entry name" value="Peptidase_MA_2"/>
    <property type="match status" value="1"/>
</dbReference>
<keyword evidence="1" id="KW-0472">Membrane</keyword>
<name>A0A7V4U0K3_CALAY</name>
<gene>
    <name evidence="3" type="ORF">ENK44_06900</name>
</gene>
<feature type="transmembrane region" description="Helical" evidence="1">
    <location>
        <begin position="335"/>
        <end position="353"/>
    </location>
</feature>
<keyword evidence="1" id="KW-0812">Transmembrane</keyword>
<dbReference type="Proteomes" id="UP000885779">
    <property type="component" value="Unassembled WGS sequence"/>
</dbReference>
<sequence length="375" mass="42269">MLSERSASAFLRTAAIACLIIISVHTVGAETLNYRNYQFIHQNKDSLLVRHLLGKIEPSLIKIEDFFGYAPVSLVTIYLTRSEADYRKLTRNGIPEWSQAVAFGKEKIIVLKLISADDVLKGPEVLLHELVHIYFAERFPPGRVPNWLNEGLAQYLSGKRLTLQDKVFLAQSMSAKKLIGLDGLDTLLTFSRPRARLAYIEALSAVEYFIQDFGVNIRSLSSTKGTSTGFDRLSLRSLSSACPDSSGSKGSGSGFDKLSQRSLSSACPDLSGSKGTVNPGYQRLKELVKTLRTERSLNKAFLMVTGSDYIDFEVGWYAWLDEKFHWLLILNIDNLLWIGMGVLALLAIVFVRWRNRRKIKQWEAEDESYIDTERE</sequence>
<feature type="domain" description="Peptidase MA-like" evidence="2">
    <location>
        <begin position="59"/>
        <end position="216"/>
    </location>
</feature>
<proteinExistence type="predicted"/>
<organism evidence="3">
    <name type="scientific">Caldithrix abyssi</name>
    <dbReference type="NCBI Taxonomy" id="187145"/>
    <lineage>
        <taxon>Bacteria</taxon>
        <taxon>Pseudomonadati</taxon>
        <taxon>Calditrichota</taxon>
        <taxon>Calditrichia</taxon>
        <taxon>Calditrichales</taxon>
        <taxon>Calditrichaceae</taxon>
        <taxon>Caldithrix</taxon>
    </lineage>
</organism>
<comment type="caution">
    <text evidence="3">The sequence shown here is derived from an EMBL/GenBank/DDBJ whole genome shotgun (WGS) entry which is preliminary data.</text>
</comment>
<dbReference type="InterPro" id="IPR039568">
    <property type="entry name" value="Peptidase_MA-like_dom"/>
</dbReference>
<protein>
    <recommendedName>
        <fullName evidence="2">Peptidase MA-like domain-containing protein</fullName>
    </recommendedName>
</protein>
<evidence type="ECO:0000259" key="2">
    <source>
        <dbReference type="Pfam" id="PF13485"/>
    </source>
</evidence>